<dbReference type="NCBIfam" id="TIGR00670">
    <property type="entry name" value="asp_carb_tr"/>
    <property type="match status" value="1"/>
</dbReference>
<keyword evidence="4 8" id="KW-0808">Transferase</keyword>
<evidence type="ECO:0000256" key="4">
    <source>
        <dbReference type="ARBA" id="ARBA00022679"/>
    </source>
</evidence>
<comment type="function">
    <text evidence="6">Catalyzes the condensation of carbamoyl phosphate and aspartate to form carbamoyl aspartate and inorganic phosphate, the committed step in the de novo pyrimidine nucleotide biosynthesis pathway.</text>
</comment>
<dbReference type="PANTHER" id="PTHR45753:SF6">
    <property type="entry name" value="ASPARTATE CARBAMOYLTRANSFERASE"/>
    <property type="match status" value="1"/>
</dbReference>
<dbReference type="Gene3D" id="3.20.20.140">
    <property type="entry name" value="Metal-dependent hydrolases"/>
    <property type="match status" value="1"/>
</dbReference>
<dbReference type="EC" id="2.1.3.2" evidence="3"/>
<dbReference type="InterPro" id="IPR036901">
    <property type="entry name" value="Asp/Orn_carbamoylTrfase_sf"/>
</dbReference>
<evidence type="ECO:0000256" key="1">
    <source>
        <dbReference type="ARBA" id="ARBA00004852"/>
    </source>
</evidence>
<dbReference type="GO" id="GO:0016597">
    <property type="term" value="F:amino acid binding"/>
    <property type="evidence" value="ECO:0007669"/>
    <property type="project" value="InterPro"/>
</dbReference>
<dbReference type="Pfam" id="PF00185">
    <property type="entry name" value="OTCace"/>
    <property type="match status" value="1"/>
</dbReference>
<dbReference type="GO" id="GO:0006207">
    <property type="term" value="P:'de novo' pyrimidine nucleobase biosynthetic process"/>
    <property type="evidence" value="ECO:0007669"/>
    <property type="project" value="InterPro"/>
</dbReference>
<protein>
    <recommendedName>
        <fullName evidence="3">aspartate carbamoyltransferase</fullName>
        <ecNumber evidence="3">2.1.3.2</ecNumber>
    </recommendedName>
</protein>
<evidence type="ECO:0000256" key="2">
    <source>
        <dbReference type="ARBA" id="ARBA00008896"/>
    </source>
</evidence>
<evidence type="ECO:0000256" key="7">
    <source>
        <dbReference type="ARBA" id="ARBA00048859"/>
    </source>
</evidence>
<dbReference type="NCBIfam" id="NF002032">
    <property type="entry name" value="PRK00856.1"/>
    <property type="match status" value="1"/>
</dbReference>
<evidence type="ECO:0000256" key="5">
    <source>
        <dbReference type="ARBA" id="ARBA00022975"/>
    </source>
</evidence>
<accession>A0AAW0FLT0</accession>
<sequence length="444" mass="49108">MSKFVFTTILSEFWGFLNRSQHMLKLSSVRRAHLGTNKNRVLKGWSPLEGKMLDGAVHRVMLHGQTAFLDGVLGSTPAGRDVSSAVIAHHPIERRGSVSSQRPEFSPATSLSKLPETYLQPMSNANVPPTIAAVYGPIRSPQTVSSLLPHPAFHRRHILSVKQFTHKDVHDLFALAHEMQLQVERNGVLDILRGRVLCTVFYEPSTRTSSSFDAAMKRCGGEVVTVNVDSSSVLKGETLPDTIRTLGCYADAIVIRHPDVGSSQLAAKFSPIPIINAGDGIGEHPTQGTVNGKTITLLGDLKNGRTVHSLVTLLCMYSVRLNFVSPATLAMPAHVVSAARKAGIHVYQCESLEEVLQDTDVLYVTRVQKERFASEQEWLAVKDAYRVDHALLSRAKPDMIVMHPLPRVNEIDPEVDFDSRRAVYFRQMRYGLFIRMALLASVMS</sequence>
<dbReference type="Pfam" id="PF02729">
    <property type="entry name" value="OTCace_N"/>
    <property type="match status" value="1"/>
</dbReference>
<evidence type="ECO:0000313" key="12">
    <source>
        <dbReference type="Proteomes" id="UP001385951"/>
    </source>
</evidence>
<reference evidence="11 12" key="1">
    <citation type="submission" date="2022-09" db="EMBL/GenBank/DDBJ databases">
        <authorList>
            <person name="Palmer J.M."/>
        </authorList>
    </citation>
    <scope>NUCLEOTIDE SEQUENCE [LARGE SCALE GENOMIC DNA]</scope>
    <source>
        <strain evidence="11 12">DSM 7382</strain>
    </source>
</reference>
<keyword evidence="5" id="KW-0665">Pyrimidine biosynthesis</keyword>
<dbReference type="SUPFAM" id="SSF53671">
    <property type="entry name" value="Aspartate/ornithine carbamoyltransferase"/>
    <property type="match status" value="1"/>
</dbReference>
<dbReference type="InterPro" id="IPR006131">
    <property type="entry name" value="Asp_carbamoyltransf_Asp/Orn-bd"/>
</dbReference>
<comment type="pathway">
    <text evidence="1">Pyrimidine metabolism; UMP biosynthesis via de novo pathway; (S)-dihydroorotate from bicarbonate: step 2/3.</text>
</comment>
<comment type="caution">
    <text evidence="11">The sequence shown here is derived from an EMBL/GenBank/DDBJ whole genome shotgun (WGS) entry which is preliminary data.</text>
</comment>
<feature type="domain" description="Aspartate/ornithine carbamoyltransferase Asp/Orn-binding" evidence="9">
    <location>
        <begin position="292"/>
        <end position="441"/>
    </location>
</feature>
<dbReference type="InterPro" id="IPR002082">
    <property type="entry name" value="Asp_carbamoyltransf"/>
</dbReference>
<evidence type="ECO:0000259" key="9">
    <source>
        <dbReference type="Pfam" id="PF00185"/>
    </source>
</evidence>
<dbReference type="PRINTS" id="PR00100">
    <property type="entry name" value="AOTCASE"/>
</dbReference>
<proteinExistence type="inferred from homology"/>
<dbReference type="Proteomes" id="UP001385951">
    <property type="component" value="Unassembled WGS sequence"/>
</dbReference>
<evidence type="ECO:0000313" key="11">
    <source>
        <dbReference type="EMBL" id="KAK7681731.1"/>
    </source>
</evidence>
<name>A0AAW0FLT0_9APHY</name>
<dbReference type="InterPro" id="IPR006132">
    <property type="entry name" value="Asp/Orn_carbamoyltranf_P-bd"/>
</dbReference>
<dbReference type="GO" id="GO:0006221">
    <property type="term" value="P:pyrimidine nucleotide biosynthetic process"/>
    <property type="evidence" value="ECO:0007669"/>
    <property type="project" value="UniProtKB-KW"/>
</dbReference>
<dbReference type="GO" id="GO:0004070">
    <property type="term" value="F:aspartate carbamoyltransferase activity"/>
    <property type="evidence" value="ECO:0007669"/>
    <property type="project" value="UniProtKB-EC"/>
</dbReference>
<dbReference type="FunFam" id="3.40.50.1370:FF:000005">
    <property type="entry name" value="CAD protein-like isoform X1"/>
    <property type="match status" value="1"/>
</dbReference>
<evidence type="ECO:0000256" key="6">
    <source>
        <dbReference type="ARBA" id="ARBA00043884"/>
    </source>
</evidence>
<dbReference type="PROSITE" id="PS00097">
    <property type="entry name" value="CARBAMOYLTRANSFERASE"/>
    <property type="match status" value="1"/>
</dbReference>
<dbReference type="InterPro" id="IPR006130">
    <property type="entry name" value="Asp/Orn_carbamoylTrfase"/>
</dbReference>
<dbReference type="Gene3D" id="3.40.50.1370">
    <property type="entry name" value="Aspartate/ornithine carbamoyltransferase"/>
    <property type="match status" value="2"/>
</dbReference>
<organism evidence="11 12">
    <name type="scientific">Cerrena zonata</name>
    <dbReference type="NCBI Taxonomy" id="2478898"/>
    <lineage>
        <taxon>Eukaryota</taxon>
        <taxon>Fungi</taxon>
        <taxon>Dikarya</taxon>
        <taxon>Basidiomycota</taxon>
        <taxon>Agaricomycotina</taxon>
        <taxon>Agaricomycetes</taxon>
        <taxon>Polyporales</taxon>
        <taxon>Cerrenaceae</taxon>
        <taxon>Cerrena</taxon>
    </lineage>
</organism>
<dbReference type="FunFam" id="3.40.50.1370:FF:000002">
    <property type="entry name" value="Aspartate carbamoyltransferase 2"/>
    <property type="match status" value="1"/>
</dbReference>
<dbReference type="PRINTS" id="PR00101">
    <property type="entry name" value="ATCASE"/>
</dbReference>
<dbReference type="GO" id="GO:0006520">
    <property type="term" value="P:amino acid metabolic process"/>
    <property type="evidence" value="ECO:0007669"/>
    <property type="project" value="InterPro"/>
</dbReference>
<feature type="domain" description="Aspartate/ornithine carbamoyltransferase carbamoyl-P binding" evidence="10">
    <location>
        <begin position="156"/>
        <end position="289"/>
    </location>
</feature>
<comment type="catalytic activity">
    <reaction evidence="7">
        <text>carbamoyl phosphate + L-aspartate = N-carbamoyl-L-aspartate + phosphate + H(+)</text>
        <dbReference type="Rhea" id="RHEA:20013"/>
        <dbReference type="ChEBI" id="CHEBI:15378"/>
        <dbReference type="ChEBI" id="CHEBI:29991"/>
        <dbReference type="ChEBI" id="CHEBI:32814"/>
        <dbReference type="ChEBI" id="CHEBI:43474"/>
        <dbReference type="ChEBI" id="CHEBI:58228"/>
        <dbReference type="EC" id="2.1.3.2"/>
    </reaction>
</comment>
<evidence type="ECO:0000259" key="10">
    <source>
        <dbReference type="Pfam" id="PF02729"/>
    </source>
</evidence>
<dbReference type="PANTHER" id="PTHR45753">
    <property type="entry name" value="ORNITHINE CARBAMOYLTRANSFERASE, MITOCHONDRIAL"/>
    <property type="match status" value="1"/>
</dbReference>
<gene>
    <name evidence="11" type="ORF">QCA50_015078</name>
</gene>
<dbReference type="AlphaFoldDB" id="A0AAW0FLT0"/>
<keyword evidence="12" id="KW-1185">Reference proteome</keyword>
<evidence type="ECO:0000256" key="3">
    <source>
        <dbReference type="ARBA" id="ARBA00013008"/>
    </source>
</evidence>
<comment type="similarity">
    <text evidence="2">Belongs to the aspartate/ornithine carbamoyltransferase superfamily. ATCase family.</text>
</comment>
<evidence type="ECO:0000256" key="8">
    <source>
        <dbReference type="RuleBase" id="RU003634"/>
    </source>
</evidence>
<dbReference type="EMBL" id="JASBNA010000039">
    <property type="protein sequence ID" value="KAK7681731.1"/>
    <property type="molecule type" value="Genomic_DNA"/>
</dbReference>